<name>A0A9Q0PF64_SALPP</name>
<keyword evidence="1" id="KW-0472">Membrane</keyword>
<accession>A0A9Q0PF64</accession>
<evidence type="ECO:0000313" key="3">
    <source>
        <dbReference type="Proteomes" id="UP001151532"/>
    </source>
</evidence>
<proteinExistence type="predicted"/>
<comment type="caution">
    <text evidence="2">The sequence shown here is derived from an EMBL/GenBank/DDBJ whole genome shotgun (WGS) entry which is preliminary data.</text>
</comment>
<gene>
    <name evidence="2" type="ORF">OIU79_016770</name>
</gene>
<feature type="transmembrane region" description="Helical" evidence="1">
    <location>
        <begin position="20"/>
        <end position="41"/>
    </location>
</feature>
<reference evidence="2" key="1">
    <citation type="submission" date="2022-11" db="EMBL/GenBank/DDBJ databases">
        <authorList>
            <person name="Hyden B.L."/>
            <person name="Feng K."/>
            <person name="Yates T."/>
            <person name="Jawdy S."/>
            <person name="Smart L.B."/>
            <person name="Muchero W."/>
        </authorList>
    </citation>
    <scope>NUCLEOTIDE SEQUENCE</scope>
    <source>
        <tissue evidence="2">Shoot tip</tissue>
    </source>
</reference>
<reference evidence="2" key="2">
    <citation type="journal article" date="2023" name="Int. J. Mol. Sci.">
        <title>De Novo Assembly and Annotation of 11 Diverse Shrub Willow (Salix) Genomes Reveals Novel Gene Organization in Sex-Linked Regions.</title>
        <authorList>
            <person name="Hyden B."/>
            <person name="Feng K."/>
            <person name="Yates T.B."/>
            <person name="Jawdy S."/>
            <person name="Cereghino C."/>
            <person name="Smart L.B."/>
            <person name="Muchero W."/>
        </authorList>
    </citation>
    <scope>NUCLEOTIDE SEQUENCE</scope>
    <source>
        <tissue evidence="2">Shoot tip</tissue>
    </source>
</reference>
<organism evidence="2 3">
    <name type="scientific">Salix purpurea</name>
    <name type="common">Purple osier willow</name>
    <dbReference type="NCBI Taxonomy" id="77065"/>
    <lineage>
        <taxon>Eukaryota</taxon>
        <taxon>Viridiplantae</taxon>
        <taxon>Streptophyta</taxon>
        <taxon>Embryophyta</taxon>
        <taxon>Tracheophyta</taxon>
        <taxon>Spermatophyta</taxon>
        <taxon>Magnoliopsida</taxon>
        <taxon>eudicotyledons</taxon>
        <taxon>Gunneridae</taxon>
        <taxon>Pentapetalae</taxon>
        <taxon>rosids</taxon>
        <taxon>fabids</taxon>
        <taxon>Malpighiales</taxon>
        <taxon>Salicaceae</taxon>
        <taxon>Saliceae</taxon>
        <taxon>Salix</taxon>
    </lineage>
</organism>
<sequence length="57" mass="6688">MLIQLSLAVILIQFWLRQCFYFWGHSFYLISSLIQFCFPVLPSCCSLQFSLQTCCPC</sequence>
<keyword evidence="3" id="KW-1185">Reference proteome</keyword>
<keyword evidence="1" id="KW-1133">Transmembrane helix</keyword>
<dbReference type="AlphaFoldDB" id="A0A9Q0PF64"/>
<evidence type="ECO:0000256" key="1">
    <source>
        <dbReference type="SAM" id="Phobius"/>
    </source>
</evidence>
<dbReference type="EMBL" id="JAPFFK010000019">
    <property type="protein sequence ID" value="KAJ6687103.1"/>
    <property type="molecule type" value="Genomic_DNA"/>
</dbReference>
<protein>
    <submittedName>
        <fullName evidence="2">Uncharacterized protein</fullName>
    </submittedName>
</protein>
<dbReference type="Proteomes" id="UP001151532">
    <property type="component" value="Chromosome 2"/>
</dbReference>
<evidence type="ECO:0000313" key="2">
    <source>
        <dbReference type="EMBL" id="KAJ6687103.1"/>
    </source>
</evidence>
<keyword evidence="1" id="KW-0812">Transmembrane</keyword>